<dbReference type="Proteomes" id="UP000701801">
    <property type="component" value="Unassembled WGS sequence"/>
</dbReference>
<dbReference type="PANTHER" id="PTHR19303">
    <property type="entry name" value="TRANSPOSON"/>
    <property type="match status" value="1"/>
</dbReference>
<sequence length="554" mass="63554">MVKHWTESDMILALNTLRTNPHLKVKKVARIYKVPYTTLLNRTHGILSRQDSIAKSRKLTEIEEMVIVRDILDLDSRSFPPRVRCVEDMANRILSERGAGRVGKNWTSNFVRRQPELKTRFNRRIDYQRVQCENSDAYNAWFRLVRNIIDKYGIQEEDIYNFDETGFCMGQITSEMVVTSTERLSRPRTVQQGNREWATVIQGVGSYGFVVPPYIILAGKNHLSSWYENSQLPRDWVIAVTTNGWTTNERALDWIFHFDRHTKLRTKGIHRLLVLDGHESHHSVDFELFCKSNNIITLCMPAHSSHRLQPLDVGCFRALKRSYGAELEKLMRLHITYVSKEDFLSTFYTAFRTTMTESNIRGGFRGSGLVPYDPDSVISQLDIRPRTPSRPSTSTSLLAIWEPKTPNNITEAYSQTSYIQNKVVRHQDSSPTQILYGLDQLAKGAQRAITEVALLRAENATLRTANDQLSRRRRTKKRRLQEGGSLTLQDAQDLGVLSNVDSQEQVVLVENSNCTSPSLVPRRRCGLCGKHGHNIRTCQKGEEICEDSDSEYCN</sequence>
<keyword evidence="1" id="KW-0238">DNA-binding</keyword>
<keyword evidence="4" id="KW-1185">Reference proteome</keyword>
<evidence type="ECO:0000259" key="2">
    <source>
        <dbReference type="PROSITE" id="PS51253"/>
    </source>
</evidence>
<proteinExistence type="predicted"/>
<evidence type="ECO:0000256" key="1">
    <source>
        <dbReference type="ARBA" id="ARBA00023125"/>
    </source>
</evidence>
<dbReference type="GO" id="GO:0003677">
    <property type="term" value="F:DNA binding"/>
    <property type="evidence" value="ECO:0007669"/>
    <property type="project" value="UniProtKB-KW"/>
</dbReference>
<reference evidence="3" key="1">
    <citation type="submission" date="2021-07" db="EMBL/GenBank/DDBJ databases">
        <authorList>
            <person name="Durling M."/>
        </authorList>
    </citation>
    <scope>NUCLEOTIDE SEQUENCE</scope>
</reference>
<dbReference type="PROSITE" id="PS51253">
    <property type="entry name" value="HTH_CENPB"/>
    <property type="match status" value="1"/>
</dbReference>
<dbReference type="InterPro" id="IPR009057">
    <property type="entry name" value="Homeodomain-like_sf"/>
</dbReference>
<gene>
    <name evidence="3" type="ORF">HYALB_00008005</name>
</gene>
<dbReference type="Gene3D" id="3.30.420.10">
    <property type="entry name" value="Ribonuclease H-like superfamily/Ribonuclease H"/>
    <property type="match status" value="1"/>
</dbReference>
<dbReference type="InterPro" id="IPR050863">
    <property type="entry name" value="CenT-Element_Derived"/>
</dbReference>
<evidence type="ECO:0000313" key="3">
    <source>
        <dbReference type="EMBL" id="CAG8971612.1"/>
    </source>
</evidence>
<feature type="domain" description="HTH CENPB-type" evidence="2">
    <location>
        <begin position="51"/>
        <end position="120"/>
    </location>
</feature>
<dbReference type="InterPro" id="IPR004875">
    <property type="entry name" value="DDE_SF_endonuclease_dom"/>
</dbReference>
<dbReference type="InterPro" id="IPR006600">
    <property type="entry name" value="HTH_CenpB_DNA-bd_dom"/>
</dbReference>
<dbReference type="GO" id="GO:0005634">
    <property type="term" value="C:nucleus"/>
    <property type="evidence" value="ECO:0007669"/>
    <property type="project" value="TreeGrafter"/>
</dbReference>
<dbReference type="SUPFAM" id="SSF46689">
    <property type="entry name" value="Homeodomain-like"/>
    <property type="match status" value="1"/>
</dbReference>
<protein>
    <recommendedName>
        <fullName evidence="2">HTH CENPB-type domain-containing protein</fullName>
    </recommendedName>
</protein>
<dbReference type="Gene3D" id="1.10.10.60">
    <property type="entry name" value="Homeodomain-like"/>
    <property type="match status" value="1"/>
</dbReference>
<dbReference type="PANTHER" id="PTHR19303:SF74">
    <property type="entry name" value="POGO TRANSPOSABLE ELEMENT WITH KRAB DOMAIN"/>
    <property type="match status" value="1"/>
</dbReference>
<dbReference type="OrthoDB" id="5420958at2759"/>
<organism evidence="3 4">
    <name type="scientific">Hymenoscyphus albidus</name>
    <dbReference type="NCBI Taxonomy" id="595503"/>
    <lineage>
        <taxon>Eukaryota</taxon>
        <taxon>Fungi</taxon>
        <taxon>Dikarya</taxon>
        <taxon>Ascomycota</taxon>
        <taxon>Pezizomycotina</taxon>
        <taxon>Leotiomycetes</taxon>
        <taxon>Helotiales</taxon>
        <taxon>Helotiaceae</taxon>
        <taxon>Hymenoscyphus</taxon>
    </lineage>
</organism>
<dbReference type="AlphaFoldDB" id="A0A9N9Q1P5"/>
<accession>A0A9N9Q1P5</accession>
<name>A0A9N9Q1P5_9HELO</name>
<dbReference type="Pfam" id="PF03184">
    <property type="entry name" value="DDE_1"/>
    <property type="match status" value="1"/>
</dbReference>
<evidence type="ECO:0000313" key="4">
    <source>
        <dbReference type="Proteomes" id="UP000701801"/>
    </source>
</evidence>
<dbReference type="InterPro" id="IPR036397">
    <property type="entry name" value="RNaseH_sf"/>
</dbReference>
<dbReference type="EMBL" id="CAJVRM010000025">
    <property type="protein sequence ID" value="CAG8971612.1"/>
    <property type="molecule type" value="Genomic_DNA"/>
</dbReference>
<comment type="caution">
    <text evidence="3">The sequence shown here is derived from an EMBL/GenBank/DDBJ whole genome shotgun (WGS) entry which is preliminary data.</text>
</comment>